<evidence type="ECO:0000313" key="2">
    <source>
        <dbReference type="Proteomes" id="UP000737402"/>
    </source>
</evidence>
<organism evidence="1 2">
    <name type="scientific">Sutcliffiella tianshenii</name>
    <dbReference type="NCBI Taxonomy" id="1463404"/>
    <lineage>
        <taxon>Bacteria</taxon>
        <taxon>Bacillati</taxon>
        <taxon>Bacillota</taxon>
        <taxon>Bacilli</taxon>
        <taxon>Bacillales</taxon>
        <taxon>Bacillaceae</taxon>
        <taxon>Sutcliffiella</taxon>
    </lineage>
</organism>
<keyword evidence="2" id="KW-1185">Reference proteome</keyword>
<dbReference type="Proteomes" id="UP000737402">
    <property type="component" value="Unassembled WGS sequence"/>
</dbReference>
<evidence type="ECO:0000313" key="1">
    <source>
        <dbReference type="EMBL" id="MBM7620494.1"/>
    </source>
</evidence>
<name>A0ABS2P0T5_9BACI</name>
<comment type="caution">
    <text evidence="1">The sequence shown here is derived from an EMBL/GenBank/DDBJ whole genome shotgun (WGS) entry which is preliminary data.</text>
</comment>
<gene>
    <name evidence="1" type="ORF">JOC95_002347</name>
</gene>
<reference evidence="1 2" key="1">
    <citation type="submission" date="2021-01" db="EMBL/GenBank/DDBJ databases">
        <title>Genomic Encyclopedia of Type Strains, Phase IV (KMG-IV): sequencing the most valuable type-strain genomes for metagenomic binning, comparative biology and taxonomic classification.</title>
        <authorList>
            <person name="Goeker M."/>
        </authorList>
    </citation>
    <scope>NUCLEOTIDE SEQUENCE [LARGE SCALE GENOMIC DNA]</scope>
    <source>
        <strain evidence="1 2">DSM 25879</strain>
    </source>
</reference>
<proteinExistence type="predicted"/>
<protein>
    <submittedName>
        <fullName evidence="1">Uncharacterized protein</fullName>
    </submittedName>
</protein>
<accession>A0ABS2P0T5</accession>
<sequence>MEIDLFFLLDKEAGQDDSLFGISILCFILASRWMRIERNDKG</sequence>
<dbReference type="EMBL" id="JAFBED010000004">
    <property type="protein sequence ID" value="MBM7620494.1"/>
    <property type="molecule type" value="Genomic_DNA"/>
</dbReference>